<evidence type="ECO:0000313" key="1">
    <source>
        <dbReference type="EMBL" id="PPU70888.1"/>
    </source>
</evidence>
<protein>
    <submittedName>
        <fullName evidence="1">Uncharacterized protein</fullName>
    </submittedName>
</protein>
<gene>
    <name evidence="1" type="ORF">XcuCFBP2542_18435</name>
</gene>
<organism evidence="1 2">
    <name type="scientific">Xanthomonas cucurbitae</name>
    <dbReference type="NCBI Taxonomy" id="56453"/>
    <lineage>
        <taxon>Bacteria</taxon>
        <taxon>Pseudomonadati</taxon>
        <taxon>Pseudomonadota</taxon>
        <taxon>Gammaproteobacteria</taxon>
        <taxon>Lysobacterales</taxon>
        <taxon>Lysobacteraceae</taxon>
        <taxon>Xanthomonas</taxon>
    </lineage>
</organism>
<sequence>MERVFSSHHVHWCRSPKGVRRMLTILLTSTLLTASLAALAYRTSFVVLLELAQYAATICAVLHFAVVSMLLRIVAGALTAWKKLQAEEKNTEELRQLRQIIVGATAMTILMFMFAVAATCVPFAMDVIRDVPEFGLVFALMLITLLIYRVNINRVCSRLTDSMVAAQRAAQRTMTA</sequence>
<evidence type="ECO:0000313" key="2">
    <source>
        <dbReference type="Proteomes" id="UP000239561"/>
    </source>
</evidence>
<dbReference type="OrthoDB" id="6008209at2"/>
<name>A0A2S7DAN4_9XANT</name>
<comment type="caution">
    <text evidence="1">The sequence shown here is derived from an EMBL/GenBank/DDBJ whole genome shotgun (WGS) entry which is preliminary data.</text>
</comment>
<accession>A0A2S7DAN4</accession>
<reference evidence="1 2" key="1">
    <citation type="submission" date="2016-08" db="EMBL/GenBank/DDBJ databases">
        <authorList>
            <person name="Seilhamer J.J."/>
        </authorList>
    </citation>
    <scope>NUCLEOTIDE SEQUENCE [LARGE SCALE GENOMIC DNA]</scope>
    <source>
        <strain evidence="1 2">CFBP2542</strain>
    </source>
</reference>
<dbReference type="RefSeq" id="WP_104605662.1">
    <property type="nucleotide sequence ID" value="NZ_CP033326.1"/>
</dbReference>
<dbReference type="Proteomes" id="UP000239561">
    <property type="component" value="Unassembled WGS sequence"/>
</dbReference>
<dbReference type="AlphaFoldDB" id="A0A2S7DAN4"/>
<dbReference type="EMBL" id="MDED01000073">
    <property type="protein sequence ID" value="PPU70888.1"/>
    <property type="molecule type" value="Genomic_DNA"/>
</dbReference>
<proteinExistence type="predicted"/>